<proteinExistence type="predicted"/>
<feature type="domain" description="Glycosyltransferase subfamily 4-like N-terminal" evidence="2">
    <location>
        <begin position="17"/>
        <end position="172"/>
    </location>
</feature>
<evidence type="ECO:0000313" key="4">
    <source>
        <dbReference type="Proteomes" id="UP000440694"/>
    </source>
</evidence>
<dbReference type="InterPro" id="IPR028098">
    <property type="entry name" value="Glyco_trans_4-like_N"/>
</dbReference>
<protein>
    <submittedName>
        <fullName evidence="3">Glycosyltransferase</fullName>
    </submittedName>
</protein>
<comment type="caution">
    <text evidence="3">The sequence shown here is derived from an EMBL/GenBank/DDBJ whole genome shotgun (WGS) entry which is preliminary data.</text>
</comment>
<dbReference type="GO" id="GO:0016757">
    <property type="term" value="F:glycosyltransferase activity"/>
    <property type="evidence" value="ECO:0007669"/>
    <property type="project" value="UniProtKB-ARBA"/>
</dbReference>
<reference evidence="3 4" key="1">
    <citation type="submission" date="2019-11" db="EMBL/GenBank/DDBJ databases">
        <title>Identification of a novel strain.</title>
        <authorList>
            <person name="Xu Q."/>
            <person name="Wang G."/>
        </authorList>
    </citation>
    <scope>NUCLEOTIDE SEQUENCE [LARGE SCALE GENOMIC DNA]</scope>
    <source>
        <strain evidence="4">xq</strain>
    </source>
</reference>
<evidence type="ECO:0000313" key="3">
    <source>
        <dbReference type="EMBL" id="MTD94544.1"/>
    </source>
</evidence>
<dbReference type="AlphaFoldDB" id="A0A6I3KHQ0"/>
<dbReference type="CDD" id="cd03811">
    <property type="entry name" value="GT4_GT28_WabH-like"/>
    <property type="match status" value="1"/>
</dbReference>
<sequence length="369" mass="39303">MARPLDVAIFIRAFEGGGAQRDAILLANALSRLGVGVAIVTLQPEGPFAQLVAPEVEVVTLRPRKLRYALPALRGVLLKRRPRAVLSSEAAPNVLTYLAARSLPRATRPHILLREVASPSAARDGDPSLQGRLAYRFVGRVYRAASRVLVLAAGARDDLIQNFGVPAQQIHVMRSNAVIDPATEARLSKAAFDHPRERGLIVWVGRLSPEKDPLLAVEALSLLPASSGAHLRFIGEGAMKDAILARAAELGVADRVSVAGHVSDPFQSLLAAELAVCTSRFEGFGNAIVEALACGTPVVATDCPWGPREILEGGRYGTMVPVGDAPGLAAAIVRALKSPPDRAALRERASRYRTGTAAREFIDVLDELD</sequence>
<dbReference type="RefSeq" id="WP_154738957.1">
    <property type="nucleotide sequence ID" value="NZ_WMBQ01000001.1"/>
</dbReference>
<keyword evidence="3" id="KW-0808">Transferase</keyword>
<name>A0A6I3KHQ0_9HYPH</name>
<gene>
    <name evidence="3" type="ORF">GIW81_09395</name>
</gene>
<dbReference type="SUPFAM" id="SSF53756">
    <property type="entry name" value="UDP-Glycosyltransferase/glycogen phosphorylase"/>
    <property type="match status" value="1"/>
</dbReference>
<dbReference type="PANTHER" id="PTHR12526">
    <property type="entry name" value="GLYCOSYLTRANSFERASE"/>
    <property type="match status" value="1"/>
</dbReference>
<keyword evidence="4" id="KW-1185">Reference proteome</keyword>
<evidence type="ECO:0000259" key="1">
    <source>
        <dbReference type="Pfam" id="PF00534"/>
    </source>
</evidence>
<evidence type="ECO:0000259" key="2">
    <source>
        <dbReference type="Pfam" id="PF13439"/>
    </source>
</evidence>
<feature type="domain" description="Glycosyl transferase family 1" evidence="1">
    <location>
        <begin position="190"/>
        <end position="350"/>
    </location>
</feature>
<dbReference type="InterPro" id="IPR001296">
    <property type="entry name" value="Glyco_trans_1"/>
</dbReference>
<organism evidence="3 4">
    <name type="scientific">Hyphomicrobium album</name>
    <dbReference type="NCBI Taxonomy" id="2665159"/>
    <lineage>
        <taxon>Bacteria</taxon>
        <taxon>Pseudomonadati</taxon>
        <taxon>Pseudomonadota</taxon>
        <taxon>Alphaproteobacteria</taxon>
        <taxon>Hyphomicrobiales</taxon>
        <taxon>Hyphomicrobiaceae</taxon>
        <taxon>Hyphomicrobium</taxon>
    </lineage>
</organism>
<accession>A0A6I3KHQ0</accession>
<dbReference type="Proteomes" id="UP000440694">
    <property type="component" value="Unassembled WGS sequence"/>
</dbReference>
<dbReference type="Pfam" id="PF13439">
    <property type="entry name" value="Glyco_transf_4"/>
    <property type="match status" value="1"/>
</dbReference>
<dbReference type="Pfam" id="PF00534">
    <property type="entry name" value="Glycos_transf_1"/>
    <property type="match status" value="1"/>
</dbReference>
<dbReference type="Gene3D" id="3.40.50.2000">
    <property type="entry name" value="Glycogen Phosphorylase B"/>
    <property type="match status" value="2"/>
</dbReference>
<dbReference type="EMBL" id="WMBQ01000001">
    <property type="protein sequence ID" value="MTD94544.1"/>
    <property type="molecule type" value="Genomic_DNA"/>
</dbReference>